<protein>
    <submittedName>
        <fullName evidence="2">Uncharacterized protein</fullName>
    </submittedName>
</protein>
<accession>A0A1R3IES5</accession>
<keyword evidence="3" id="KW-1185">Reference proteome</keyword>
<gene>
    <name evidence="2" type="ORF">COLO4_23768</name>
</gene>
<dbReference type="EMBL" id="AWUE01018346">
    <property type="protein sequence ID" value="OMO81092.1"/>
    <property type="molecule type" value="Genomic_DNA"/>
</dbReference>
<name>A0A1R3IES5_9ROSI</name>
<organism evidence="2 3">
    <name type="scientific">Corchorus olitorius</name>
    <dbReference type="NCBI Taxonomy" id="93759"/>
    <lineage>
        <taxon>Eukaryota</taxon>
        <taxon>Viridiplantae</taxon>
        <taxon>Streptophyta</taxon>
        <taxon>Embryophyta</taxon>
        <taxon>Tracheophyta</taxon>
        <taxon>Spermatophyta</taxon>
        <taxon>Magnoliopsida</taxon>
        <taxon>eudicotyledons</taxon>
        <taxon>Gunneridae</taxon>
        <taxon>Pentapetalae</taxon>
        <taxon>rosids</taxon>
        <taxon>malvids</taxon>
        <taxon>Malvales</taxon>
        <taxon>Malvaceae</taxon>
        <taxon>Grewioideae</taxon>
        <taxon>Apeibeae</taxon>
        <taxon>Corchorus</taxon>
    </lineage>
</organism>
<evidence type="ECO:0000313" key="3">
    <source>
        <dbReference type="Proteomes" id="UP000187203"/>
    </source>
</evidence>
<evidence type="ECO:0000313" key="2">
    <source>
        <dbReference type="EMBL" id="OMO81092.1"/>
    </source>
</evidence>
<feature type="compositionally biased region" description="Basic and acidic residues" evidence="1">
    <location>
        <begin position="1"/>
        <end position="15"/>
    </location>
</feature>
<feature type="region of interest" description="Disordered" evidence="1">
    <location>
        <begin position="1"/>
        <end position="23"/>
    </location>
</feature>
<proteinExistence type="predicted"/>
<dbReference type="OrthoDB" id="1518621at2759"/>
<sequence>MDGKGNTKTVKKEKPLAPPRRGQIKAKIFGEIVESLESLVTTGGGQCWGSEEGSQQNPSPHEPTRK</sequence>
<feature type="region of interest" description="Disordered" evidence="1">
    <location>
        <begin position="41"/>
        <end position="66"/>
    </location>
</feature>
<dbReference type="AlphaFoldDB" id="A0A1R3IES5"/>
<comment type="caution">
    <text evidence="2">The sequence shown here is derived from an EMBL/GenBank/DDBJ whole genome shotgun (WGS) entry which is preliminary data.</text>
</comment>
<dbReference type="Proteomes" id="UP000187203">
    <property type="component" value="Unassembled WGS sequence"/>
</dbReference>
<reference evidence="3" key="1">
    <citation type="submission" date="2013-09" db="EMBL/GenBank/DDBJ databases">
        <title>Corchorus olitorius genome sequencing.</title>
        <authorList>
            <person name="Alam M."/>
            <person name="Haque M.S."/>
            <person name="Islam M.S."/>
            <person name="Emdad E.M."/>
            <person name="Islam M.M."/>
            <person name="Ahmed B."/>
            <person name="Halim A."/>
            <person name="Hossen Q.M.M."/>
            <person name="Hossain M.Z."/>
            <person name="Ahmed R."/>
            <person name="Khan M.M."/>
            <person name="Islam R."/>
            <person name="Rashid M.M."/>
            <person name="Khan S.A."/>
            <person name="Rahman M.S."/>
            <person name="Alam M."/>
            <person name="Yahiya A.S."/>
            <person name="Khan M.S."/>
            <person name="Azam M.S."/>
            <person name="Haque T."/>
            <person name="Lashkar M.Z.H."/>
            <person name="Akhand A.I."/>
            <person name="Morshed G."/>
            <person name="Roy S."/>
            <person name="Uddin K.S."/>
            <person name="Rabeya T."/>
            <person name="Hossain A.S."/>
            <person name="Chowdhury A."/>
            <person name="Snigdha A.R."/>
            <person name="Mortoza M.S."/>
            <person name="Matin S.A."/>
            <person name="Hoque S.M.E."/>
            <person name="Islam M.K."/>
            <person name="Roy D.K."/>
            <person name="Haider R."/>
            <person name="Moosa M.M."/>
            <person name="Elias S.M."/>
            <person name="Hasan A.M."/>
            <person name="Jahan S."/>
            <person name="Shafiuddin M."/>
            <person name="Mahmood N."/>
            <person name="Shommy N.S."/>
        </authorList>
    </citation>
    <scope>NUCLEOTIDE SEQUENCE [LARGE SCALE GENOMIC DNA]</scope>
    <source>
        <strain evidence="3">cv. O-4</strain>
    </source>
</reference>
<evidence type="ECO:0000256" key="1">
    <source>
        <dbReference type="SAM" id="MobiDB-lite"/>
    </source>
</evidence>